<dbReference type="InParanoid" id="E3LEX2"/>
<evidence type="ECO:0000313" key="2">
    <source>
        <dbReference type="Proteomes" id="UP000008281"/>
    </source>
</evidence>
<dbReference type="AlphaFoldDB" id="E3LEX2"/>
<proteinExistence type="predicted"/>
<keyword evidence="2" id="KW-1185">Reference proteome</keyword>
<dbReference type="STRING" id="31234.E3LEX2"/>
<accession>E3LEX2</accession>
<dbReference type="Proteomes" id="UP000008281">
    <property type="component" value="Unassembled WGS sequence"/>
</dbReference>
<sequence>MFKLGDWNSKNKFGFQEENYLKSTTPKIVIYGTHFGELFYIYINTGLGLLVVERVDSRGIVVVLEHPAYAVFWDKIGQKHARRLTATHNQMCRIQMKKSESIEKSLLRVAANETNLFDFMFHDNSKRESYLDDDEHAIQFIYSGWQLVINQFAQLCSGTVGQKLHVKLQECNTEIVLAVAAFGKQFFRLCLRVWDSLFELVGCLVGEHICSFVQMSLHYKMYYETSRKYLVGR</sequence>
<evidence type="ECO:0000313" key="1">
    <source>
        <dbReference type="EMBL" id="EFO83039.1"/>
    </source>
</evidence>
<reference evidence="1" key="1">
    <citation type="submission" date="2007-07" db="EMBL/GenBank/DDBJ databases">
        <title>PCAP assembly of the Caenorhabditis remanei genome.</title>
        <authorList>
            <consortium name="The Caenorhabditis remanei Sequencing Consortium"/>
            <person name="Wilson R.K."/>
        </authorList>
    </citation>
    <scope>NUCLEOTIDE SEQUENCE [LARGE SCALE GENOMIC DNA]</scope>
    <source>
        <strain evidence="1">PB4641</strain>
    </source>
</reference>
<name>E3LEX2_CAERE</name>
<dbReference type="eggNOG" id="KOG1663">
    <property type="taxonomic scope" value="Eukaryota"/>
</dbReference>
<dbReference type="EMBL" id="DS268407">
    <property type="protein sequence ID" value="EFO83039.1"/>
    <property type="molecule type" value="Genomic_DNA"/>
</dbReference>
<dbReference type="HOGENOM" id="CLU_1190802_0_0_1"/>
<organism evidence="2">
    <name type="scientific">Caenorhabditis remanei</name>
    <name type="common">Caenorhabditis vulgaris</name>
    <dbReference type="NCBI Taxonomy" id="31234"/>
    <lineage>
        <taxon>Eukaryota</taxon>
        <taxon>Metazoa</taxon>
        <taxon>Ecdysozoa</taxon>
        <taxon>Nematoda</taxon>
        <taxon>Chromadorea</taxon>
        <taxon>Rhabditida</taxon>
        <taxon>Rhabditina</taxon>
        <taxon>Rhabditomorpha</taxon>
        <taxon>Rhabditoidea</taxon>
        <taxon>Rhabditidae</taxon>
        <taxon>Peloderinae</taxon>
        <taxon>Caenorhabditis</taxon>
    </lineage>
</organism>
<gene>
    <name evidence="1" type="ORF">CRE_00886</name>
</gene>
<dbReference type="OrthoDB" id="10251242at2759"/>
<protein>
    <submittedName>
        <fullName evidence="1">Uncharacterized protein</fullName>
    </submittedName>
</protein>